<comment type="similarity">
    <text evidence="5">Belongs to the copper transporter (Ctr) (TC 1.A.56) family. SLC31A subfamily.</text>
</comment>
<evidence type="ECO:0000256" key="2">
    <source>
        <dbReference type="ARBA" id="ARBA00022692"/>
    </source>
</evidence>
<proteinExistence type="inferred from homology"/>
<protein>
    <recommendedName>
        <fullName evidence="5">Copper transport protein</fullName>
    </recommendedName>
</protein>
<dbReference type="FunCoup" id="C5DJ71">
    <property type="interactions" value="163"/>
</dbReference>
<keyword evidence="4 5" id="KW-0472">Membrane</keyword>
<keyword evidence="5" id="KW-0186">Copper</keyword>
<reference evidence="8 9" key="1">
    <citation type="journal article" date="2009" name="Genome Res.">
        <title>Comparative genomics of protoploid Saccharomycetaceae.</title>
        <authorList>
            <consortium name="The Genolevures Consortium"/>
            <person name="Souciet J.-L."/>
            <person name="Dujon B."/>
            <person name="Gaillardin C."/>
            <person name="Johnston M."/>
            <person name="Baret P.V."/>
            <person name="Cliften P."/>
            <person name="Sherman D.J."/>
            <person name="Weissenbach J."/>
            <person name="Westhof E."/>
            <person name="Wincker P."/>
            <person name="Jubin C."/>
            <person name="Poulain J."/>
            <person name="Barbe V."/>
            <person name="Segurens B."/>
            <person name="Artiguenave F."/>
            <person name="Anthouard V."/>
            <person name="Vacherie B."/>
            <person name="Val M.-E."/>
            <person name="Fulton R.S."/>
            <person name="Minx P."/>
            <person name="Wilson R."/>
            <person name="Durrens P."/>
            <person name="Jean G."/>
            <person name="Marck C."/>
            <person name="Martin T."/>
            <person name="Nikolski M."/>
            <person name="Rolland T."/>
            <person name="Seret M.-L."/>
            <person name="Casaregola S."/>
            <person name="Despons L."/>
            <person name="Fairhead C."/>
            <person name="Fischer G."/>
            <person name="Lafontaine I."/>
            <person name="Leh V."/>
            <person name="Lemaire M."/>
            <person name="de Montigny J."/>
            <person name="Neuveglise C."/>
            <person name="Thierry A."/>
            <person name="Blanc-Lenfle I."/>
            <person name="Bleykasten C."/>
            <person name="Diffels J."/>
            <person name="Fritsch E."/>
            <person name="Frangeul L."/>
            <person name="Goeffon A."/>
            <person name="Jauniaux N."/>
            <person name="Kachouri-Lafond R."/>
            <person name="Payen C."/>
            <person name="Potier S."/>
            <person name="Pribylova L."/>
            <person name="Ozanne C."/>
            <person name="Richard G.-F."/>
            <person name="Sacerdot C."/>
            <person name="Straub M.-L."/>
            <person name="Talla E."/>
        </authorList>
    </citation>
    <scope>NUCLEOTIDE SEQUENCE [LARGE SCALE GENOMIC DNA]</scope>
    <source>
        <strain evidence="9">ATCC 56472 / CBS 6340 / NRRL Y-8284</strain>
    </source>
</reference>
<evidence type="ECO:0000256" key="1">
    <source>
        <dbReference type="ARBA" id="ARBA00004141"/>
    </source>
</evidence>
<evidence type="ECO:0000256" key="4">
    <source>
        <dbReference type="ARBA" id="ARBA00023136"/>
    </source>
</evidence>
<dbReference type="STRING" id="559295.C5DJ71"/>
<feature type="compositionally biased region" description="Low complexity" evidence="6">
    <location>
        <begin position="256"/>
        <end position="275"/>
    </location>
</feature>
<dbReference type="InterPro" id="IPR007274">
    <property type="entry name" value="Cop_transporter"/>
</dbReference>
<gene>
    <name evidence="8" type="ordered locus">KLTH0F14014g</name>
</gene>
<feature type="transmembrane region" description="Helical" evidence="5">
    <location>
        <begin position="199"/>
        <end position="217"/>
    </location>
</feature>
<comment type="subcellular location">
    <subcellularLocation>
        <location evidence="1 5">Membrane</location>
        <topology evidence="1 5">Multi-pass membrane protein</topology>
    </subcellularLocation>
</comment>
<feature type="region of interest" description="Disordered" evidence="6">
    <location>
        <begin position="254"/>
        <end position="286"/>
    </location>
</feature>
<dbReference type="PANTHER" id="PTHR12483:SF27">
    <property type="entry name" value="COPPER TRANSPORT PROTEIN CTR1"/>
    <property type="match status" value="1"/>
</dbReference>
<evidence type="ECO:0000313" key="8">
    <source>
        <dbReference type="EMBL" id="CAR24360.1"/>
    </source>
</evidence>
<keyword evidence="5" id="KW-0406">Ion transport</keyword>
<feature type="signal peptide" evidence="7">
    <location>
        <begin position="1"/>
        <end position="18"/>
    </location>
</feature>
<dbReference type="Pfam" id="PF04145">
    <property type="entry name" value="Ctr"/>
    <property type="match status" value="1"/>
</dbReference>
<evidence type="ECO:0000256" key="6">
    <source>
        <dbReference type="SAM" id="MobiDB-lite"/>
    </source>
</evidence>
<keyword evidence="2 5" id="KW-0812">Transmembrane</keyword>
<dbReference type="KEGG" id="lth:KLTH0F14014g"/>
<keyword evidence="9" id="KW-1185">Reference proteome</keyword>
<keyword evidence="7" id="KW-0732">Signal</keyword>
<dbReference type="GO" id="GO:0005375">
    <property type="term" value="F:copper ion transmembrane transporter activity"/>
    <property type="evidence" value="ECO:0007669"/>
    <property type="project" value="UniProtKB-UniRule"/>
</dbReference>
<evidence type="ECO:0000256" key="7">
    <source>
        <dbReference type="SAM" id="SignalP"/>
    </source>
</evidence>
<evidence type="ECO:0000313" key="9">
    <source>
        <dbReference type="Proteomes" id="UP000002036"/>
    </source>
</evidence>
<dbReference type="RefSeq" id="XP_002554797.1">
    <property type="nucleotide sequence ID" value="XM_002554751.1"/>
</dbReference>
<sequence length="347" mass="38059">MVAVKVTTALLAVAWATAAKAMGGDGMVMTTSSSSAMSMATGSSSMEMSDMTMNSYLTPKFYNYPVLFDHLRAKNKGQAFGIFVLIMAAAFAYKLALFVSWCLEVRWFKKWNPSGARRPGTLSSTGPSFDADNASQVTAQNYTQDLEFQSQYLPKMPNLLVHVMSPSSVDLFHDFIRLLLAFCSTMMIYMLMLVAMTFVLTYVFAVILGVSLAEIFFNRWKICLIARWDLQRELKRRRNCKGGEVCLCGQHKPEQKAASGSSSSPTSSLLEKPSTQKPAASNVPCGGKSSCCCGPEEDESLAETNCGCEANSIDDDANNERQARELAKNNEQTGNMDVNLIPAEKFA</sequence>
<dbReference type="AlphaFoldDB" id="C5DJ71"/>
<keyword evidence="3 5" id="KW-1133">Transmembrane helix</keyword>
<feature type="chain" id="PRO_5002947864" description="Copper transport protein" evidence="7">
    <location>
        <begin position="19"/>
        <end position="347"/>
    </location>
</feature>
<dbReference type="PANTHER" id="PTHR12483">
    <property type="entry name" value="SOLUTE CARRIER FAMILY 31 COPPER TRANSPORTERS"/>
    <property type="match status" value="1"/>
</dbReference>
<accession>C5DJ71</accession>
<keyword evidence="5" id="KW-0187">Copper transport</keyword>
<feature type="transmembrane region" description="Helical" evidence="5">
    <location>
        <begin position="79"/>
        <end position="103"/>
    </location>
</feature>
<dbReference type="InParanoid" id="C5DJ71"/>
<dbReference type="GeneID" id="8293023"/>
<dbReference type="OrthoDB" id="73901at2759"/>
<evidence type="ECO:0000256" key="3">
    <source>
        <dbReference type="ARBA" id="ARBA00022989"/>
    </source>
</evidence>
<dbReference type="Proteomes" id="UP000002036">
    <property type="component" value="Chromosome F"/>
</dbReference>
<dbReference type="EMBL" id="CU928170">
    <property type="protein sequence ID" value="CAR24360.1"/>
    <property type="molecule type" value="Genomic_DNA"/>
</dbReference>
<dbReference type="GO" id="GO:0005886">
    <property type="term" value="C:plasma membrane"/>
    <property type="evidence" value="ECO:0007669"/>
    <property type="project" value="TreeGrafter"/>
</dbReference>
<feature type="region of interest" description="Disordered" evidence="6">
    <location>
        <begin position="326"/>
        <end position="347"/>
    </location>
</feature>
<dbReference type="HOGENOM" id="CLU_819370_0_0_1"/>
<dbReference type="OMA" id="LKRWDIQ"/>
<organism evidence="8 9">
    <name type="scientific">Lachancea thermotolerans (strain ATCC 56472 / CBS 6340 / NRRL Y-8284)</name>
    <name type="common">Yeast</name>
    <name type="synonym">Kluyveromyces thermotolerans</name>
    <dbReference type="NCBI Taxonomy" id="559295"/>
    <lineage>
        <taxon>Eukaryota</taxon>
        <taxon>Fungi</taxon>
        <taxon>Dikarya</taxon>
        <taxon>Ascomycota</taxon>
        <taxon>Saccharomycotina</taxon>
        <taxon>Saccharomycetes</taxon>
        <taxon>Saccharomycetales</taxon>
        <taxon>Saccharomycetaceae</taxon>
        <taxon>Lachancea</taxon>
    </lineage>
</organism>
<dbReference type="eggNOG" id="ENOG502QVCV">
    <property type="taxonomic scope" value="Eukaryota"/>
</dbReference>
<keyword evidence="5" id="KW-0813">Transport</keyword>
<name>C5DJ71_LACTC</name>
<evidence type="ECO:0000256" key="5">
    <source>
        <dbReference type="RuleBase" id="RU367022"/>
    </source>
</evidence>